<sequence length="229" mass="25813">MSSLPSIARRLIFYTRPYDLTRDTTLLLSFVPANPQELYKDLYPAAWKVLRMSGGNVGSSASATYSARLAFGVRQSDNQNITIPQTHVEIRLGQLTQLSTNAEGFVHWSLPTAQQVGSDEEQKGTLKAINDTQEQRDICIGTLDTDRPEFSPMICWPRVNNGATAAVDFLPHLYIYAYSGLKETDLIRGEVENFLGNWDLSLLQKTPTDNRFHLFEDKSDGQRLRLVKD</sequence>
<accession>A0A0B7FTJ3</accession>
<dbReference type="Proteomes" id="UP000059188">
    <property type="component" value="Unassembled WGS sequence"/>
</dbReference>
<organism evidence="1 2">
    <name type="scientific">Thanatephorus cucumeris (strain AG1-IB / isolate 7/3/14)</name>
    <name type="common">Lettuce bottom rot fungus</name>
    <name type="synonym">Rhizoctonia solani</name>
    <dbReference type="NCBI Taxonomy" id="1108050"/>
    <lineage>
        <taxon>Eukaryota</taxon>
        <taxon>Fungi</taxon>
        <taxon>Dikarya</taxon>
        <taxon>Basidiomycota</taxon>
        <taxon>Agaricomycotina</taxon>
        <taxon>Agaricomycetes</taxon>
        <taxon>Cantharellales</taxon>
        <taxon>Ceratobasidiaceae</taxon>
        <taxon>Rhizoctonia</taxon>
        <taxon>Rhizoctonia solani AG-1</taxon>
    </lineage>
</organism>
<keyword evidence="2" id="KW-1185">Reference proteome</keyword>
<evidence type="ECO:0000313" key="1">
    <source>
        <dbReference type="EMBL" id="CEL61286.1"/>
    </source>
</evidence>
<dbReference type="EMBL" id="LN679152">
    <property type="protein sequence ID" value="CEL61286.1"/>
    <property type="molecule type" value="Genomic_DNA"/>
</dbReference>
<protein>
    <submittedName>
        <fullName evidence="1">Uncharacterized protein</fullName>
    </submittedName>
</protein>
<dbReference type="OrthoDB" id="3183692at2759"/>
<name>A0A0B7FTJ3_THACB</name>
<evidence type="ECO:0000313" key="2">
    <source>
        <dbReference type="Proteomes" id="UP000059188"/>
    </source>
</evidence>
<dbReference type="AlphaFoldDB" id="A0A0B7FTJ3"/>
<reference evidence="1 2" key="1">
    <citation type="submission" date="2014-11" db="EMBL/GenBank/DDBJ databases">
        <authorList>
            <person name="Wibberg Daniel"/>
        </authorList>
    </citation>
    <scope>NUCLEOTIDE SEQUENCE [LARGE SCALE GENOMIC DNA]</scope>
    <source>
        <strain evidence="1">Rhizoctonia solani AG1-IB 7/3/14</strain>
    </source>
</reference>
<proteinExistence type="predicted"/>
<gene>
    <name evidence="1" type="ORF">RSOLAG1IB_09908</name>
</gene>